<dbReference type="PANTHER" id="PTHR24148:SF73">
    <property type="entry name" value="HET DOMAIN PROTEIN (AFU_ORTHOLOGUE AFUA_8G01020)"/>
    <property type="match status" value="1"/>
</dbReference>
<dbReference type="PANTHER" id="PTHR24148">
    <property type="entry name" value="ANKYRIN REPEAT DOMAIN-CONTAINING PROTEIN 39 HOMOLOG-RELATED"/>
    <property type="match status" value="1"/>
</dbReference>
<dbReference type="OrthoDB" id="3511514at2759"/>
<gene>
    <name evidence="2" type="ORF">K444DRAFT_610903</name>
</gene>
<dbReference type="GeneID" id="36587921"/>
<evidence type="ECO:0000313" key="3">
    <source>
        <dbReference type="Proteomes" id="UP000235371"/>
    </source>
</evidence>
<protein>
    <submittedName>
        <fullName evidence="2">HET-domain-containing protein</fullName>
    </submittedName>
</protein>
<dbReference type="RefSeq" id="XP_024739785.1">
    <property type="nucleotide sequence ID" value="XM_024879844.1"/>
</dbReference>
<name>A0A2J6TIP0_9HELO</name>
<dbReference type="InParanoid" id="A0A2J6TIP0"/>
<dbReference type="EMBL" id="KZ613783">
    <property type="protein sequence ID" value="PMD62881.1"/>
    <property type="molecule type" value="Genomic_DNA"/>
</dbReference>
<proteinExistence type="predicted"/>
<evidence type="ECO:0000313" key="2">
    <source>
        <dbReference type="EMBL" id="PMD62881.1"/>
    </source>
</evidence>
<organism evidence="2 3">
    <name type="scientific">Hyaloscypha bicolor E</name>
    <dbReference type="NCBI Taxonomy" id="1095630"/>
    <lineage>
        <taxon>Eukaryota</taxon>
        <taxon>Fungi</taxon>
        <taxon>Dikarya</taxon>
        <taxon>Ascomycota</taxon>
        <taxon>Pezizomycotina</taxon>
        <taxon>Leotiomycetes</taxon>
        <taxon>Helotiales</taxon>
        <taxon>Hyaloscyphaceae</taxon>
        <taxon>Hyaloscypha</taxon>
        <taxon>Hyaloscypha bicolor</taxon>
    </lineage>
</organism>
<evidence type="ECO:0000259" key="1">
    <source>
        <dbReference type="Pfam" id="PF06985"/>
    </source>
</evidence>
<dbReference type="InterPro" id="IPR052895">
    <property type="entry name" value="HetReg/Transcr_Mod"/>
</dbReference>
<feature type="domain" description="Heterokaryon incompatibility" evidence="1">
    <location>
        <begin position="78"/>
        <end position="212"/>
    </location>
</feature>
<dbReference type="Proteomes" id="UP000235371">
    <property type="component" value="Unassembled WGS sequence"/>
</dbReference>
<dbReference type="InterPro" id="IPR010730">
    <property type="entry name" value="HET"/>
</dbReference>
<keyword evidence="3" id="KW-1185">Reference proteome</keyword>
<dbReference type="Pfam" id="PF26639">
    <property type="entry name" value="Het-6_barrel"/>
    <property type="match status" value="1"/>
</dbReference>
<accession>A0A2J6TIP0</accession>
<reference evidence="2 3" key="1">
    <citation type="submission" date="2016-04" db="EMBL/GenBank/DDBJ databases">
        <title>A degradative enzymes factory behind the ericoid mycorrhizal symbiosis.</title>
        <authorList>
            <consortium name="DOE Joint Genome Institute"/>
            <person name="Martino E."/>
            <person name="Morin E."/>
            <person name="Grelet G."/>
            <person name="Kuo A."/>
            <person name="Kohler A."/>
            <person name="Daghino S."/>
            <person name="Barry K."/>
            <person name="Choi C."/>
            <person name="Cichocki N."/>
            <person name="Clum A."/>
            <person name="Copeland A."/>
            <person name="Hainaut M."/>
            <person name="Haridas S."/>
            <person name="Labutti K."/>
            <person name="Lindquist E."/>
            <person name="Lipzen A."/>
            <person name="Khouja H.-R."/>
            <person name="Murat C."/>
            <person name="Ohm R."/>
            <person name="Olson A."/>
            <person name="Spatafora J."/>
            <person name="Veneault-Fourrey C."/>
            <person name="Henrissat B."/>
            <person name="Grigoriev I."/>
            <person name="Martin F."/>
            <person name="Perotto S."/>
        </authorList>
    </citation>
    <scope>NUCLEOTIDE SEQUENCE [LARGE SCALE GENOMIC DNA]</scope>
    <source>
        <strain evidence="2 3">E</strain>
    </source>
</reference>
<sequence>MDLETRNERYVYEALSYETRHHPIRLLKVLQGEKGNRICCELFHTHLTTFEKPSEDSDCFGLAAFEGYNEDFEGDPRYTALSYVWGDHTDRVTIQVCGKELSVTKNLFKFLECHRDTFLRNRSTEPLFWIDAICIDQSNIGERSRQVESMAEVYKKAQNVLIWLGEENGDTSIAFETAQKWNEDYQATEQERQACSKTFEGGWWDRLWVVQEAVHARSLLMRCGTLELRWESFNEEVEWSLELFLKIWEMIECRRDFQNNKHDATWVLDNFGDRKYYDPRDIIFATRSIVPALVSVVPDYSLCTADVFISATRAIISHEKSLDVLLHTSRKTRWGLLETRPTPSWVPDWTVEDYGFLEYRPPLEFKDDDRIDDVLSHEDPSILLLKGVAVDQIFCTTAPLRSVYWEEQSAPEVDEIKQLQNWFPECDKKFVARNTRPNLNLNNIVNNWLQRRGKTTTAFRTIKSLVERMNQLWHLEGYSFITTQNGRHGFVLGEAKEGDLVFVAYGSGYPLVLRQEDTDESSYRLIGCAIIDELMDGEAFEMVKVGTLDEQTILLR</sequence>
<dbReference type="Pfam" id="PF06985">
    <property type="entry name" value="HET"/>
    <property type="match status" value="1"/>
</dbReference>
<dbReference type="AlphaFoldDB" id="A0A2J6TIP0"/>